<keyword evidence="7" id="KW-0732">Signal</keyword>
<comment type="cofactor">
    <cofactor evidence="1">
        <name>Zn(2+)</name>
        <dbReference type="ChEBI" id="CHEBI:29105"/>
    </cofactor>
</comment>
<dbReference type="PRINTS" id="PR00786">
    <property type="entry name" value="NEPRILYSIN"/>
</dbReference>
<evidence type="ECO:0000256" key="6">
    <source>
        <dbReference type="ARBA" id="ARBA00023049"/>
    </source>
</evidence>
<evidence type="ECO:0000256" key="1">
    <source>
        <dbReference type="ARBA" id="ARBA00001947"/>
    </source>
</evidence>
<feature type="domain" description="Peptidase M13 C-terminal" evidence="8">
    <location>
        <begin position="489"/>
        <end position="689"/>
    </location>
</feature>
<keyword evidence="5" id="KW-0862">Zinc</keyword>
<dbReference type="GO" id="GO:0046872">
    <property type="term" value="F:metal ion binding"/>
    <property type="evidence" value="ECO:0007669"/>
    <property type="project" value="UniProtKB-KW"/>
</dbReference>
<accession>A0AAJ6BPW4</accession>
<dbReference type="KEGG" id="acob:P0Y56_02065"/>
<evidence type="ECO:0000313" key="11">
    <source>
        <dbReference type="Proteomes" id="UP001218362"/>
    </source>
</evidence>
<evidence type="ECO:0000256" key="2">
    <source>
        <dbReference type="ARBA" id="ARBA00022670"/>
    </source>
</evidence>
<protein>
    <submittedName>
        <fullName evidence="10">M13 family metallopeptidase</fullName>
    </submittedName>
</protein>
<dbReference type="InterPro" id="IPR024079">
    <property type="entry name" value="MetalloPept_cat_dom_sf"/>
</dbReference>
<dbReference type="SUPFAM" id="SSF55486">
    <property type="entry name" value="Metalloproteases ('zincins'), catalytic domain"/>
    <property type="match status" value="1"/>
</dbReference>
<dbReference type="GO" id="GO:0005886">
    <property type="term" value="C:plasma membrane"/>
    <property type="evidence" value="ECO:0007669"/>
    <property type="project" value="TreeGrafter"/>
</dbReference>
<dbReference type="PANTHER" id="PTHR11733">
    <property type="entry name" value="ZINC METALLOPROTEASE FAMILY M13 NEPRILYSIN-RELATED"/>
    <property type="match status" value="1"/>
</dbReference>
<evidence type="ECO:0000256" key="5">
    <source>
        <dbReference type="ARBA" id="ARBA00022833"/>
    </source>
</evidence>
<dbReference type="Pfam" id="PF05649">
    <property type="entry name" value="Peptidase_M13_N"/>
    <property type="match status" value="1"/>
</dbReference>
<evidence type="ECO:0000256" key="3">
    <source>
        <dbReference type="ARBA" id="ARBA00022723"/>
    </source>
</evidence>
<dbReference type="GO" id="GO:0016485">
    <property type="term" value="P:protein processing"/>
    <property type="evidence" value="ECO:0007669"/>
    <property type="project" value="TreeGrafter"/>
</dbReference>
<dbReference type="InterPro" id="IPR042089">
    <property type="entry name" value="Peptidase_M13_dom_2"/>
</dbReference>
<dbReference type="Gene3D" id="3.40.390.10">
    <property type="entry name" value="Collagenase (Catalytic Domain)"/>
    <property type="match status" value="1"/>
</dbReference>
<proteinExistence type="predicted"/>
<keyword evidence="3" id="KW-0479">Metal-binding</keyword>
<feature type="signal peptide" evidence="7">
    <location>
        <begin position="1"/>
        <end position="18"/>
    </location>
</feature>
<gene>
    <name evidence="10" type="ORF">P0Y56_02065</name>
</gene>
<feature type="chain" id="PRO_5042534662" evidence="7">
    <location>
        <begin position="19"/>
        <end position="692"/>
    </location>
</feature>
<dbReference type="Gene3D" id="1.10.1380.10">
    <property type="entry name" value="Neutral endopeptidase , domain2"/>
    <property type="match status" value="1"/>
</dbReference>
<dbReference type="InterPro" id="IPR008753">
    <property type="entry name" value="Peptidase_M13_N"/>
</dbReference>
<dbReference type="PROSITE" id="PS51885">
    <property type="entry name" value="NEPRILYSIN"/>
    <property type="match status" value="1"/>
</dbReference>
<dbReference type="Pfam" id="PF01431">
    <property type="entry name" value="Peptidase_M13"/>
    <property type="match status" value="1"/>
</dbReference>
<keyword evidence="4" id="KW-0378">Hydrolase</keyword>
<keyword evidence="6" id="KW-0482">Metalloprotease</keyword>
<dbReference type="CDD" id="cd08662">
    <property type="entry name" value="M13"/>
    <property type="match status" value="1"/>
</dbReference>
<dbReference type="EMBL" id="CP119316">
    <property type="protein sequence ID" value="WEK47093.1"/>
    <property type="molecule type" value="Genomic_DNA"/>
</dbReference>
<feature type="domain" description="Peptidase M13 N-terminal" evidence="9">
    <location>
        <begin position="51"/>
        <end position="437"/>
    </location>
</feature>
<dbReference type="GO" id="GO:0004222">
    <property type="term" value="F:metalloendopeptidase activity"/>
    <property type="evidence" value="ECO:0007669"/>
    <property type="project" value="InterPro"/>
</dbReference>
<organism evidence="10 11">
    <name type="scientific">Candidatus Andeanibacterium colombiense</name>
    <dbReference type="NCBI Taxonomy" id="3121345"/>
    <lineage>
        <taxon>Bacteria</taxon>
        <taxon>Pseudomonadati</taxon>
        <taxon>Pseudomonadota</taxon>
        <taxon>Alphaproteobacteria</taxon>
        <taxon>Sphingomonadales</taxon>
        <taxon>Sphingomonadaceae</taxon>
        <taxon>Candidatus Andeanibacterium</taxon>
    </lineage>
</organism>
<keyword evidence="2" id="KW-0645">Protease</keyword>
<dbReference type="InterPro" id="IPR000718">
    <property type="entry name" value="Peptidase_M13"/>
</dbReference>
<evidence type="ECO:0000259" key="9">
    <source>
        <dbReference type="Pfam" id="PF05649"/>
    </source>
</evidence>
<evidence type="ECO:0000256" key="7">
    <source>
        <dbReference type="SAM" id="SignalP"/>
    </source>
</evidence>
<sequence>MSKSILAALLLGTATIVAGPIGCTQKGTEVAPAAGTGLGIQKGWMDTAVRPGDDFYAYADGIWMKNTPIPADRASIGGFVVASDETEKQLGGLIADIAKSDAADDTPQGRIRNLYDGFLDTAAIEQAGLAPIQPDLNRFAAIKDKKELSSVLGSQIRADVDPLNATNFFTENLFGIFVTQALSGKDVVPYILQGGLGLPEREYYLSADPEMVKIRGAYKKYIADMLAAAGDPDAQAKAQTIFDLETKIAKAHATRAESEDFTRSAVLWSRADLEKKAPGIDWAALLDAAQLGKQGQFAAYHAAAIPKLAALVQSEPLDAWKDWLEFHQINKSASFLPKKFDDLSFAFNGTMLNGTPQQRPRAKRALAAVNQLLGDDLGQIYVQKYFPASAKAEIEGIVGNIKTAFGTRVKAIDWLAPATKEEALKKVETIQVGVGYPETWRDFSALSIPKGNPYAALQAAEKAEYAHQLAKIGKPLDKAEWWMTPQTINAVNLPVQNALNFPAAILQRPFFDPAADAAFNYGAIGAVIGHEISHSFDNNGAMFDSTGALHNWWTPEDLEKFEASGKALADQYDSYEPFPGLHVKGELTLGENIADVAGLSAAYDAYHASLGGKEAPVIDGFTGDQRFFIAFAQTWATKMREAALRQRIATDGHAPGQYRALTVRNLDAWYKAFDVKPGDKLYLPPEKRVRVW</sequence>
<evidence type="ECO:0000313" key="10">
    <source>
        <dbReference type="EMBL" id="WEK47093.1"/>
    </source>
</evidence>
<reference evidence="10" key="1">
    <citation type="submission" date="2023-03" db="EMBL/GenBank/DDBJ databases">
        <title>Andean soil-derived lignocellulolytic bacterial consortium as a source of novel taxa and putative plastic-active enzymes.</title>
        <authorList>
            <person name="Diaz-Garcia L."/>
            <person name="Chuvochina M."/>
            <person name="Feuerriegel G."/>
            <person name="Bunk B."/>
            <person name="Sproer C."/>
            <person name="Streit W.R."/>
            <person name="Rodriguez L.M."/>
            <person name="Overmann J."/>
            <person name="Jimenez D.J."/>
        </authorList>
    </citation>
    <scope>NUCLEOTIDE SEQUENCE</scope>
    <source>
        <strain evidence="10">MAG 26</strain>
    </source>
</reference>
<evidence type="ECO:0000256" key="4">
    <source>
        <dbReference type="ARBA" id="ARBA00022801"/>
    </source>
</evidence>
<dbReference type="AlphaFoldDB" id="A0AAJ6BPW4"/>
<evidence type="ECO:0000259" key="8">
    <source>
        <dbReference type="Pfam" id="PF01431"/>
    </source>
</evidence>
<name>A0AAJ6BPW4_9SPHN</name>
<dbReference type="Proteomes" id="UP001218362">
    <property type="component" value="Chromosome"/>
</dbReference>
<dbReference type="PANTHER" id="PTHR11733:SF211">
    <property type="entry name" value="OLIGOPEPTIDASE LIPOPROTEIN M13 FAMILY"/>
    <property type="match status" value="1"/>
</dbReference>
<dbReference type="InterPro" id="IPR018497">
    <property type="entry name" value="Peptidase_M13_C"/>
</dbReference>